<dbReference type="InterPro" id="IPR025241">
    <property type="entry name" value="DUF4190"/>
</dbReference>
<evidence type="ECO:0000256" key="2">
    <source>
        <dbReference type="SAM" id="Phobius"/>
    </source>
</evidence>
<dbReference type="EMBL" id="JADMLG010000022">
    <property type="protein sequence ID" value="MBH0781227.1"/>
    <property type="molecule type" value="Genomic_DNA"/>
</dbReference>
<dbReference type="Pfam" id="PF13828">
    <property type="entry name" value="DUF4190"/>
    <property type="match status" value="1"/>
</dbReference>
<feature type="transmembrane region" description="Helical" evidence="2">
    <location>
        <begin position="90"/>
        <end position="116"/>
    </location>
</feature>
<comment type="caution">
    <text evidence="4">The sequence shown here is derived from an EMBL/GenBank/DDBJ whole genome shotgun (WGS) entry which is preliminary data.</text>
</comment>
<dbReference type="AlphaFoldDB" id="A0A931IGD0"/>
<evidence type="ECO:0000259" key="3">
    <source>
        <dbReference type="Pfam" id="PF13828"/>
    </source>
</evidence>
<evidence type="ECO:0000256" key="1">
    <source>
        <dbReference type="SAM" id="MobiDB-lite"/>
    </source>
</evidence>
<dbReference type="Proteomes" id="UP000655751">
    <property type="component" value="Unassembled WGS sequence"/>
</dbReference>
<dbReference type="RefSeq" id="WP_196153517.1">
    <property type="nucleotide sequence ID" value="NZ_JADMLG010000022.1"/>
</dbReference>
<feature type="compositionally biased region" description="Pro residues" evidence="1">
    <location>
        <begin position="1"/>
        <end position="27"/>
    </location>
</feature>
<evidence type="ECO:0000313" key="4">
    <source>
        <dbReference type="EMBL" id="MBH0781227.1"/>
    </source>
</evidence>
<reference evidence="4" key="1">
    <citation type="submission" date="2020-11" db="EMBL/GenBank/DDBJ databases">
        <title>Nocardia NEAU-351.nov., a novel actinomycete isolated from the cow dung.</title>
        <authorList>
            <person name="Zhang X."/>
        </authorList>
    </citation>
    <scope>NUCLEOTIDE SEQUENCE</scope>
    <source>
        <strain evidence="4">NEAU-351</strain>
    </source>
</reference>
<evidence type="ECO:0000313" key="5">
    <source>
        <dbReference type="Proteomes" id="UP000655751"/>
    </source>
</evidence>
<gene>
    <name evidence="4" type="ORF">IT779_33635</name>
</gene>
<feature type="domain" description="DUF4190" evidence="3">
    <location>
        <begin position="41"/>
        <end position="106"/>
    </location>
</feature>
<keyword evidence="5" id="KW-1185">Reference proteome</keyword>
<sequence length="163" mass="17070">MSQYPPPGQYPPGQYPPPPPGQYPPPGGGQYWQESPKGKGMAITALVLGILAILGLLVVFGGFVFGLFAVIFGIIALVKSRRGTGAGAGMAVAGLILGIIGIVAASVIAVLGFRFFEEIGGTDYVDCLSNAGGDQAKIEQCERDFQQNIEDKYSITLTPRPTP</sequence>
<keyword evidence="2" id="KW-1133">Transmembrane helix</keyword>
<feature type="transmembrane region" description="Helical" evidence="2">
    <location>
        <begin position="45"/>
        <end position="78"/>
    </location>
</feature>
<feature type="region of interest" description="Disordered" evidence="1">
    <location>
        <begin position="1"/>
        <end position="31"/>
    </location>
</feature>
<accession>A0A931IGD0</accession>
<name>A0A931IGD0_9NOCA</name>
<proteinExistence type="predicted"/>
<protein>
    <submittedName>
        <fullName evidence="4">DUF4190 domain-containing protein</fullName>
    </submittedName>
</protein>
<organism evidence="4 5">
    <name type="scientific">Nocardia bovistercoris</name>
    <dbReference type="NCBI Taxonomy" id="2785916"/>
    <lineage>
        <taxon>Bacteria</taxon>
        <taxon>Bacillati</taxon>
        <taxon>Actinomycetota</taxon>
        <taxon>Actinomycetes</taxon>
        <taxon>Mycobacteriales</taxon>
        <taxon>Nocardiaceae</taxon>
        <taxon>Nocardia</taxon>
    </lineage>
</organism>
<keyword evidence="2" id="KW-0472">Membrane</keyword>
<keyword evidence="2" id="KW-0812">Transmembrane</keyword>